<dbReference type="STRING" id="208445.SAMN04489727_6602"/>
<evidence type="ECO:0000313" key="3">
    <source>
        <dbReference type="Proteomes" id="UP000199622"/>
    </source>
</evidence>
<organism evidence="2 3">
    <name type="scientific">Amycolatopsis tolypomycina</name>
    <dbReference type="NCBI Taxonomy" id="208445"/>
    <lineage>
        <taxon>Bacteria</taxon>
        <taxon>Bacillati</taxon>
        <taxon>Actinomycetota</taxon>
        <taxon>Actinomycetes</taxon>
        <taxon>Pseudonocardiales</taxon>
        <taxon>Pseudonocardiaceae</taxon>
        <taxon>Amycolatopsis</taxon>
    </lineage>
</organism>
<feature type="region of interest" description="Disordered" evidence="1">
    <location>
        <begin position="1"/>
        <end position="52"/>
    </location>
</feature>
<sequence>MSQPHDETGEVDSSGNPVDEPPREEPDGPLEDDDAKARPGHPGAQENFRGGG</sequence>
<evidence type="ECO:0000256" key="1">
    <source>
        <dbReference type="SAM" id="MobiDB-lite"/>
    </source>
</evidence>
<name>A0A1H4Y996_9PSEU</name>
<accession>A0A1H4Y996</accession>
<dbReference type="Proteomes" id="UP000199622">
    <property type="component" value="Unassembled WGS sequence"/>
</dbReference>
<evidence type="ECO:0000313" key="2">
    <source>
        <dbReference type="EMBL" id="SED14305.1"/>
    </source>
</evidence>
<dbReference type="RefSeq" id="WP_167384810.1">
    <property type="nucleotide sequence ID" value="NZ_FNSO01000004.1"/>
</dbReference>
<proteinExistence type="predicted"/>
<dbReference type="EMBL" id="FNSO01000004">
    <property type="protein sequence ID" value="SED14305.1"/>
    <property type="molecule type" value="Genomic_DNA"/>
</dbReference>
<dbReference type="AlphaFoldDB" id="A0A1H4Y996"/>
<reference evidence="3" key="1">
    <citation type="submission" date="2016-10" db="EMBL/GenBank/DDBJ databases">
        <authorList>
            <person name="Varghese N."/>
            <person name="Submissions S."/>
        </authorList>
    </citation>
    <scope>NUCLEOTIDE SEQUENCE [LARGE SCALE GENOMIC DNA]</scope>
    <source>
        <strain evidence="3">DSM 44544</strain>
    </source>
</reference>
<gene>
    <name evidence="2" type="ORF">SAMN04489727_6602</name>
</gene>
<keyword evidence="3" id="KW-1185">Reference proteome</keyword>
<protein>
    <submittedName>
        <fullName evidence="2">Uncharacterized protein</fullName>
    </submittedName>
</protein>